<gene>
    <name evidence="1" type="primary">ruvX</name>
    <name evidence="1" type="ORF">OC725_00675</name>
</gene>
<evidence type="ECO:0000313" key="2">
    <source>
        <dbReference type="Proteomes" id="UP001382955"/>
    </source>
</evidence>
<dbReference type="InterPro" id="IPR012337">
    <property type="entry name" value="RNaseH-like_sf"/>
</dbReference>
<dbReference type="SUPFAM" id="SSF53098">
    <property type="entry name" value="Ribonuclease H-like"/>
    <property type="match status" value="1"/>
</dbReference>
<dbReference type="Gene3D" id="3.30.420.140">
    <property type="entry name" value="YqgF/RNase H-like domain"/>
    <property type="match status" value="1"/>
</dbReference>
<dbReference type="Pfam" id="PF03652">
    <property type="entry name" value="RuvX"/>
    <property type="match status" value="1"/>
</dbReference>
<proteinExistence type="predicted"/>
<dbReference type="Proteomes" id="UP001382955">
    <property type="component" value="Unassembled WGS sequence"/>
</dbReference>
<name>A0ABU8ZSQ7_9MOLU</name>
<sequence length="75" mass="8931">MNNNIGVKSKISIAFSKRIKKYFPSVKIFLWDERLSTQEAIDNMYQAQYKKKQIFKLKDEMAATIILQNFLNNQR</sequence>
<dbReference type="EMBL" id="JAOSIK010000004">
    <property type="protein sequence ID" value="MEK0311789.1"/>
    <property type="molecule type" value="Genomic_DNA"/>
</dbReference>
<keyword evidence="2" id="KW-1185">Reference proteome</keyword>
<organism evidence="1 2">
    <name type="scientific">Candidatus Phytoplasma fabacearum</name>
    <dbReference type="NCBI Taxonomy" id="2982628"/>
    <lineage>
        <taxon>Bacteria</taxon>
        <taxon>Bacillati</taxon>
        <taxon>Mycoplasmatota</taxon>
        <taxon>Mollicutes</taxon>
        <taxon>Acholeplasmatales</taxon>
        <taxon>Acholeplasmataceae</taxon>
        <taxon>Candidatus Phytoplasma</taxon>
        <taxon>16SrII (Peanut WB group)</taxon>
    </lineage>
</organism>
<evidence type="ECO:0000313" key="1">
    <source>
        <dbReference type="EMBL" id="MEK0311789.1"/>
    </source>
</evidence>
<accession>A0ABU8ZSQ7</accession>
<dbReference type="InterPro" id="IPR005227">
    <property type="entry name" value="YqgF"/>
</dbReference>
<dbReference type="InterPro" id="IPR037027">
    <property type="entry name" value="YqgF/RNaseH-like_dom_sf"/>
</dbReference>
<dbReference type="RefSeq" id="WP_304512674.1">
    <property type="nucleotide sequence ID" value="NZ_JAOSIK010000004.1"/>
</dbReference>
<protein>
    <submittedName>
        <fullName evidence="1">Holliday junction resolvase RuvX</fullName>
    </submittedName>
</protein>
<comment type="caution">
    <text evidence="1">The sequence shown here is derived from an EMBL/GenBank/DDBJ whole genome shotgun (WGS) entry which is preliminary data.</text>
</comment>
<reference evidence="1 2" key="1">
    <citation type="journal article" date="2023" name="Int. J. Syst. Evol. Microbiol.">
        <title>The observation of taxonomic boundaries for the 16SrII and 16SrXXV phytoplasmas using genome-based delimitation.</title>
        <authorList>
            <person name="Rodrigues Jardim B."/>
            <person name="Tran-Nguyen L.T.T."/>
            <person name="Gambley C."/>
            <person name="Al-Sadi A.M."/>
            <person name="Al-Subhi A.M."/>
            <person name="Foissac X."/>
            <person name="Salar P."/>
            <person name="Cai H."/>
            <person name="Yang J.Y."/>
            <person name="Davis R."/>
            <person name="Jones L."/>
            <person name="Rodoni B."/>
            <person name="Constable F.E."/>
        </authorList>
    </citation>
    <scope>NUCLEOTIDE SEQUENCE [LARGE SCALE GENOMIC DNA]</scope>
    <source>
        <strain evidence="1">BAWM-322</strain>
    </source>
</reference>